<comment type="cofactor">
    <cofactor evidence="1 9">
        <name>heme</name>
        <dbReference type="ChEBI" id="CHEBI:30413"/>
    </cofactor>
</comment>
<dbReference type="GO" id="GO:0016705">
    <property type="term" value="F:oxidoreductase activity, acting on paired donors, with incorporation or reduction of molecular oxygen"/>
    <property type="evidence" value="ECO:0007669"/>
    <property type="project" value="InterPro"/>
</dbReference>
<protein>
    <recommendedName>
        <fullName evidence="12">Cytochrome P450</fullName>
    </recommendedName>
</protein>
<sequence length="173" mass="19400">LDDAFPDPDGPLDLDTLVSLPYLEAVVHESCRLGTPFPGLPRVVPKGGMMIDGEFVPGDTIIAVNPWAQMQSEENFYPDPQIFRPERWLPGGLGPDSRASKNAILSFSMGPFSCLGKPLAIQELRQVISKMLLTYDLKYAPHFDPVKFEEGIHNMRTTIFRYPLTVVATRRQR</sequence>
<dbReference type="Proteomes" id="UP000016930">
    <property type="component" value="Unassembled WGS sequence"/>
</dbReference>
<dbReference type="Pfam" id="PF00067">
    <property type="entry name" value="p450"/>
    <property type="match status" value="1"/>
</dbReference>
<keyword evidence="6" id="KW-0560">Oxidoreductase</keyword>
<name>M2RSI3_CERS8</name>
<comment type="pathway">
    <text evidence="2">Secondary metabolite biosynthesis.</text>
</comment>
<dbReference type="InterPro" id="IPR036396">
    <property type="entry name" value="Cyt_P450_sf"/>
</dbReference>
<evidence type="ECO:0000256" key="4">
    <source>
        <dbReference type="ARBA" id="ARBA00022617"/>
    </source>
</evidence>
<dbReference type="PRINTS" id="PR00465">
    <property type="entry name" value="EP450IV"/>
</dbReference>
<proteinExistence type="inferred from homology"/>
<feature type="binding site" description="axial binding residue" evidence="9">
    <location>
        <position position="114"/>
    </location>
    <ligand>
        <name>heme</name>
        <dbReference type="ChEBI" id="CHEBI:30413"/>
    </ligand>
    <ligandPart>
        <name>Fe</name>
        <dbReference type="ChEBI" id="CHEBI:18248"/>
    </ligandPart>
</feature>
<dbReference type="OrthoDB" id="6692864at2759"/>
<evidence type="ECO:0000256" key="8">
    <source>
        <dbReference type="ARBA" id="ARBA00023033"/>
    </source>
</evidence>
<keyword evidence="5 9" id="KW-0479">Metal-binding</keyword>
<keyword evidence="8" id="KW-0503">Monooxygenase</keyword>
<keyword evidence="4 9" id="KW-0349">Heme</keyword>
<keyword evidence="7 9" id="KW-0408">Iron</keyword>
<dbReference type="InterPro" id="IPR050121">
    <property type="entry name" value="Cytochrome_P450_monoxygenase"/>
</dbReference>
<dbReference type="InterPro" id="IPR002403">
    <property type="entry name" value="Cyt_P450_E_grp-IV"/>
</dbReference>
<evidence type="ECO:0000256" key="9">
    <source>
        <dbReference type="PIRSR" id="PIRSR602403-1"/>
    </source>
</evidence>
<evidence type="ECO:0000256" key="1">
    <source>
        <dbReference type="ARBA" id="ARBA00001971"/>
    </source>
</evidence>
<evidence type="ECO:0000256" key="5">
    <source>
        <dbReference type="ARBA" id="ARBA00022723"/>
    </source>
</evidence>
<dbReference type="AlphaFoldDB" id="M2RSI3"/>
<feature type="non-terminal residue" evidence="10">
    <location>
        <position position="173"/>
    </location>
</feature>
<dbReference type="HOGENOM" id="CLU_001570_14_7_1"/>
<evidence type="ECO:0000313" key="10">
    <source>
        <dbReference type="EMBL" id="EMD41392.1"/>
    </source>
</evidence>
<dbReference type="GO" id="GO:0004497">
    <property type="term" value="F:monooxygenase activity"/>
    <property type="evidence" value="ECO:0007669"/>
    <property type="project" value="UniProtKB-KW"/>
</dbReference>
<reference evidence="10 11" key="1">
    <citation type="journal article" date="2012" name="Proc. Natl. Acad. Sci. U.S.A.">
        <title>Comparative genomics of Ceriporiopsis subvermispora and Phanerochaete chrysosporium provide insight into selective ligninolysis.</title>
        <authorList>
            <person name="Fernandez-Fueyo E."/>
            <person name="Ruiz-Duenas F.J."/>
            <person name="Ferreira P."/>
            <person name="Floudas D."/>
            <person name="Hibbett D.S."/>
            <person name="Canessa P."/>
            <person name="Larrondo L.F."/>
            <person name="James T.Y."/>
            <person name="Seelenfreund D."/>
            <person name="Lobos S."/>
            <person name="Polanco R."/>
            <person name="Tello M."/>
            <person name="Honda Y."/>
            <person name="Watanabe T."/>
            <person name="Watanabe T."/>
            <person name="Ryu J.S."/>
            <person name="Kubicek C.P."/>
            <person name="Schmoll M."/>
            <person name="Gaskell J."/>
            <person name="Hammel K.E."/>
            <person name="St John F.J."/>
            <person name="Vanden Wymelenberg A."/>
            <person name="Sabat G."/>
            <person name="Splinter BonDurant S."/>
            <person name="Syed K."/>
            <person name="Yadav J.S."/>
            <person name="Doddapaneni H."/>
            <person name="Subramanian V."/>
            <person name="Lavin J.L."/>
            <person name="Oguiza J.A."/>
            <person name="Perez G."/>
            <person name="Pisabarro A.G."/>
            <person name="Ramirez L."/>
            <person name="Santoyo F."/>
            <person name="Master E."/>
            <person name="Coutinho P.M."/>
            <person name="Henrissat B."/>
            <person name="Lombard V."/>
            <person name="Magnuson J.K."/>
            <person name="Kuees U."/>
            <person name="Hori C."/>
            <person name="Igarashi K."/>
            <person name="Samejima M."/>
            <person name="Held B.W."/>
            <person name="Barry K.W."/>
            <person name="LaButti K.M."/>
            <person name="Lapidus A."/>
            <person name="Lindquist E.A."/>
            <person name="Lucas S.M."/>
            <person name="Riley R."/>
            <person name="Salamov A.A."/>
            <person name="Hoffmeister D."/>
            <person name="Schwenk D."/>
            <person name="Hadar Y."/>
            <person name="Yarden O."/>
            <person name="de Vries R.P."/>
            <person name="Wiebenga A."/>
            <person name="Stenlid J."/>
            <person name="Eastwood D."/>
            <person name="Grigoriev I.V."/>
            <person name="Berka R.M."/>
            <person name="Blanchette R.A."/>
            <person name="Kersten P."/>
            <person name="Martinez A.T."/>
            <person name="Vicuna R."/>
            <person name="Cullen D."/>
        </authorList>
    </citation>
    <scope>NUCLEOTIDE SEQUENCE [LARGE SCALE GENOMIC DNA]</scope>
    <source>
        <strain evidence="10 11">B</strain>
    </source>
</reference>
<dbReference type="PANTHER" id="PTHR24305">
    <property type="entry name" value="CYTOCHROME P450"/>
    <property type="match status" value="1"/>
</dbReference>
<keyword evidence="11" id="KW-1185">Reference proteome</keyword>
<dbReference type="InterPro" id="IPR001128">
    <property type="entry name" value="Cyt_P450"/>
</dbReference>
<evidence type="ECO:0000313" key="11">
    <source>
        <dbReference type="Proteomes" id="UP000016930"/>
    </source>
</evidence>
<evidence type="ECO:0008006" key="12">
    <source>
        <dbReference type="Google" id="ProtNLM"/>
    </source>
</evidence>
<gene>
    <name evidence="10" type="ORF">CERSUDRAFT_89958</name>
</gene>
<evidence type="ECO:0000256" key="7">
    <source>
        <dbReference type="ARBA" id="ARBA00023004"/>
    </source>
</evidence>
<dbReference type="Gene3D" id="1.10.630.10">
    <property type="entry name" value="Cytochrome P450"/>
    <property type="match status" value="1"/>
</dbReference>
<dbReference type="STRING" id="914234.M2RSI3"/>
<dbReference type="PANTHER" id="PTHR24305:SF166">
    <property type="entry name" value="CYTOCHROME P450 12A4, MITOCHONDRIAL-RELATED"/>
    <property type="match status" value="1"/>
</dbReference>
<organism evidence="10 11">
    <name type="scientific">Ceriporiopsis subvermispora (strain B)</name>
    <name type="common">White-rot fungus</name>
    <name type="synonym">Gelatoporia subvermispora</name>
    <dbReference type="NCBI Taxonomy" id="914234"/>
    <lineage>
        <taxon>Eukaryota</taxon>
        <taxon>Fungi</taxon>
        <taxon>Dikarya</taxon>
        <taxon>Basidiomycota</taxon>
        <taxon>Agaricomycotina</taxon>
        <taxon>Agaricomycetes</taxon>
        <taxon>Polyporales</taxon>
        <taxon>Gelatoporiaceae</taxon>
        <taxon>Gelatoporia</taxon>
    </lineage>
</organism>
<dbReference type="EMBL" id="KB445791">
    <property type="protein sequence ID" value="EMD41392.1"/>
    <property type="molecule type" value="Genomic_DNA"/>
</dbReference>
<evidence type="ECO:0000256" key="2">
    <source>
        <dbReference type="ARBA" id="ARBA00005179"/>
    </source>
</evidence>
<evidence type="ECO:0000256" key="3">
    <source>
        <dbReference type="ARBA" id="ARBA00010617"/>
    </source>
</evidence>
<dbReference type="SUPFAM" id="SSF48264">
    <property type="entry name" value="Cytochrome P450"/>
    <property type="match status" value="1"/>
</dbReference>
<dbReference type="GO" id="GO:0020037">
    <property type="term" value="F:heme binding"/>
    <property type="evidence" value="ECO:0007669"/>
    <property type="project" value="InterPro"/>
</dbReference>
<evidence type="ECO:0000256" key="6">
    <source>
        <dbReference type="ARBA" id="ARBA00023002"/>
    </source>
</evidence>
<accession>M2RSI3</accession>
<comment type="similarity">
    <text evidence="3">Belongs to the cytochrome P450 family.</text>
</comment>
<dbReference type="GO" id="GO:0005506">
    <property type="term" value="F:iron ion binding"/>
    <property type="evidence" value="ECO:0007669"/>
    <property type="project" value="InterPro"/>
</dbReference>